<feature type="transmembrane region" description="Helical" evidence="3">
    <location>
        <begin position="75"/>
        <end position="94"/>
    </location>
</feature>
<dbReference type="SUPFAM" id="SSF69593">
    <property type="entry name" value="Glycerol-3-phosphate (1)-acyltransferase"/>
    <property type="match status" value="1"/>
</dbReference>
<dbReference type="Pfam" id="PF01553">
    <property type="entry name" value="Acyltransferase"/>
    <property type="match status" value="1"/>
</dbReference>
<dbReference type="PANTHER" id="PTHR10434">
    <property type="entry name" value="1-ACYL-SN-GLYCEROL-3-PHOSPHATE ACYLTRANSFERASE"/>
    <property type="match status" value="1"/>
</dbReference>
<comment type="caution">
    <text evidence="5">The sequence shown here is derived from an EMBL/GenBank/DDBJ whole genome shotgun (WGS) entry which is preliminary data.</text>
</comment>
<dbReference type="CDD" id="cd07989">
    <property type="entry name" value="LPLAT_AGPAT-like"/>
    <property type="match status" value="1"/>
</dbReference>
<evidence type="ECO:0000313" key="6">
    <source>
        <dbReference type="Proteomes" id="UP001589608"/>
    </source>
</evidence>
<evidence type="ECO:0000256" key="1">
    <source>
        <dbReference type="ARBA" id="ARBA00022679"/>
    </source>
</evidence>
<reference evidence="5 6" key="1">
    <citation type="submission" date="2024-09" db="EMBL/GenBank/DDBJ databases">
        <authorList>
            <person name="Sun Q."/>
            <person name="Mori K."/>
        </authorList>
    </citation>
    <scope>NUCLEOTIDE SEQUENCE [LARGE SCALE GENOMIC DNA]</scope>
    <source>
        <strain evidence="5 6">JCM 3307</strain>
    </source>
</reference>
<feature type="transmembrane region" description="Helical" evidence="3">
    <location>
        <begin position="39"/>
        <end position="55"/>
    </location>
</feature>
<keyword evidence="1" id="KW-0808">Transferase</keyword>
<keyword evidence="2 5" id="KW-0012">Acyltransferase</keyword>
<proteinExistence type="predicted"/>
<name>A0ABV5MR54_9ACTN</name>
<organism evidence="5 6">
    <name type="scientific">Dactylosporangium vinaceum</name>
    <dbReference type="NCBI Taxonomy" id="53362"/>
    <lineage>
        <taxon>Bacteria</taxon>
        <taxon>Bacillati</taxon>
        <taxon>Actinomycetota</taxon>
        <taxon>Actinomycetes</taxon>
        <taxon>Micromonosporales</taxon>
        <taxon>Micromonosporaceae</taxon>
        <taxon>Dactylosporangium</taxon>
    </lineage>
</organism>
<protein>
    <submittedName>
        <fullName evidence="5">Lysophospholipid acyltransferase family protein</fullName>
    </submittedName>
</protein>
<accession>A0ABV5MR54</accession>
<evidence type="ECO:0000259" key="4">
    <source>
        <dbReference type="SMART" id="SM00563"/>
    </source>
</evidence>
<dbReference type="RefSeq" id="WP_223104409.1">
    <property type="nucleotide sequence ID" value="NZ_CP061913.1"/>
</dbReference>
<dbReference type="InterPro" id="IPR002123">
    <property type="entry name" value="Plipid/glycerol_acylTrfase"/>
</dbReference>
<dbReference type="GO" id="GO:0016746">
    <property type="term" value="F:acyltransferase activity"/>
    <property type="evidence" value="ECO:0007669"/>
    <property type="project" value="UniProtKB-KW"/>
</dbReference>
<keyword evidence="3" id="KW-0812">Transmembrane</keyword>
<feature type="domain" description="Phospholipid/glycerol acyltransferase" evidence="4">
    <location>
        <begin position="75"/>
        <end position="188"/>
    </location>
</feature>
<sequence length="240" mass="26752">MLRAFSVAYWVFIAITCPIFYVGAVIVAMLAWPFDRRRVLLHLYTSVWAVSYIWLNPLWRLRVSGRAALPWRGPAVLVANHASLIDIIALFAVFHPFKWVSKREIFSVPFIGWNMRLNGYVALRRGDRDSVRHMMATCDRLLAAGSPIMLFPEGSRTPDGTLQRFKDGAFELARRHGVPVFPIAVHGTGRALPKHGMILRDQIDARIEVLPALDPAAFPDLAGLREATRAAIAEALAAAG</sequence>
<keyword evidence="6" id="KW-1185">Reference proteome</keyword>
<evidence type="ECO:0000256" key="3">
    <source>
        <dbReference type="SAM" id="Phobius"/>
    </source>
</evidence>
<dbReference type="EMBL" id="JBHMCA010000090">
    <property type="protein sequence ID" value="MFB9451343.1"/>
    <property type="molecule type" value="Genomic_DNA"/>
</dbReference>
<keyword evidence="3" id="KW-1133">Transmembrane helix</keyword>
<gene>
    <name evidence="5" type="ORF">ACFFTR_50485</name>
</gene>
<evidence type="ECO:0000256" key="2">
    <source>
        <dbReference type="ARBA" id="ARBA00023315"/>
    </source>
</evidence>
<dbReference type="PANTHER" id="PTHR10434:SF11">
    <property type="entry name" value="1-ACYL-SN-GLYCEROL-3-PHOSPHATE ACYLTRANSFERASE"/>
    <property type="match status" value="1"/>
</dbReference>
<feature type="transmembrane region" description="Helical" evidence="3">
    <location>
        <begin position="6"/>
        <end position="32"/>
    </location>
</feature>
<dbReference type="SMART" id="SM00563">
    <property type="entry name" value="PlsC"/>
    <property type="match status" value="1"/>
</dbReference>
<keyword evidence="3" id="KW-0472">Membrane</keyword>
<evidence type="ECO:0000313" key="5">
    <source>
        <dbReference type="EMBL" id="MFB9451343.1"/>
    </source>
</evidence>
<dbReference type="Proteomes" id="UP001589608">
    <property type="component" value="Unassembled WGS sequence"/>
</dbReference>